<organism evidence="1 2">
    <name type="scientific">Nonomuraea typhae</name>
    <dbReference type="NCBI Taxonomy" id="2603600"/>
    <lineage>
        <taxon>Bacteria</taxon>
        <taxon>Bacillati</taxon>
        <taxon>Actinomycetota</taxon>
        <taxon>Actinomycetes</taxon>
        <taxon>Streptosporangiales</taxon>
        <taxon>Streptosporangiaceae</taxon>
        <taxon>Nonomuraea</taxon>
    </lineage>
</organism>
<accession>A0ABW7YZ91</accession>
<dbReference type="Proteomes" id="UP001612741">
    <property type="component" value="Unassembled WGS sequence"/>
</dbReference>
<gene>
    <name evidence="1" type="ORF">ACIBG2_26895</name>
</gene>
<dbReference type="RefSeq" id="WP_397085305.1">
    <property type="nucleotide sequence ID" value="NZ_JBITGY010000007.1"/>
</dbReference>
<evidence type="ECO:0000313" key="1">
    <source>
        <dbReference type="EMBL" id="MFI6501032.1"/>
    </source>
</evidence>
<sequence length="88" mass="9489">MNPSKPDWLTLDDIGQLLAFARGEGQLPELVKTKLGDGAECGGDIEAVRMTLSIPANQVLPLLLAEANSANGALLERRALEQYVLLHH</sequence>
<name>A0ABW7YZ91_9ACTN</name>
<reference evidence="1 2" key="1">
    <citation type="submission" date="2024-10" db="EMBL/GenBank/DDBJ databases">
        <title>The Natural Products Discovery Center: Release of the First 8490 Sequenced Strains for Exploring Actinobacteria Biosynthetic Diversity.</title>
        <authorList>
            <person name="Kalkreuter E."/>
            <person name="Kautsar S.A."/>
            <person name="Yang D."/>
            <person name="Bader C.D."/>
            <person name="Teijaro C.N."/>
            <person name="Fluegel L."/>
            <person name="Davis C.M."/>
            <person name="Simpson J.R."/>
            <person name="Lauterbach L."/>
            <person name="Steele A.D."/>
            <person name="Gui C."/>
            <person name="Meng S."/>
            <person name="Li G."/>
            <person name="Viehrig K."/>
            <person name="Ye F."/>
            <person name="Su P."/>
            <person name="Kiefer A.F."/>
            <person name="Nichols A."/>
            <person name="Cepeda A.J."/>
            <person name="Yan W."/>
            <person name="Fan B."/>
            <person name="Jiang Y."/>
            <person name="Adhikari A."/>
            <person name="Zheng C.-J."/>
            <person name="Schuster L."/>
            <person name="Cowan T.M."/>
            <person name="Smanski M.J."/>
            <person name="Chevrette M.G."/>
            <person name="De Carvalho L.P.S."/>
            <person name="Shen B."/>
        </authorList>
    </citation>
    <scope>NUCLEOTIDE SEQUENCE [LARGE SCALE GENOMIC DNA]</scope>
    <source>
        <strain evidence="1 2">NPDC050545</strain>
    </source>
</reference>
<comment type="caution">
    <text evidence="1">The sequence shown here is derived from an EMBL/GenBank/DDBJ whole genome shotgun (WGS) entry which is preliminary data.</text>
</comment>
<evidence type="ECO:0000313" key="2">
    <source>
        <dbReference type="Proteomes" id="UP001612741"/>
    </source>
</evidence>
<keyword evidence="2" id="KW-1185">Reference proteome</keyword>
<proteinExistence type="predicted"/>
<protein>
    <submittedName>
        <fullName evidence="1">Uncharacterized protein</fullName>
    </submittedName>
</protein>
<dbReference type="EMBL" id="JBITGY010000007">
    <property type="protein sequence ID" value="MFI6501032.1"/>
    <property type="molecule type" value="Genomic_DNA"/>
</dbReference>